<organism evidence="1 2">
    <name type="scientific">Hypoxylon rubiginosum</name>
    <dbReference type="NCBI Taxonomy" id="110542"/>
    <lineage>
        <taxon>Eukaryota</taxon>
        <taxon>Fungi</taxon>
        <taxon>Dikarya</taxon>
        <taxon>Ascomycota</taxon>
        <taxon>Pezizomycotina</taxon>
        <taxon>Sordariomycetes</taxon>
        <taxon>Xylariomycetidae</taxon>
        <taxon>Xylariales</taxon>
        <taxon>Hypoxylaceae</taxon>
        <taxon>Hypoxylon</taxon>
    </lineage>
</organism>
<protein>
    <submittedName>
        <fullName evidence="1">FMN dependent dehydrogenase</fullName>
    </submittedName>
</protein>
<proteinExistence type="predicted"/>
<sequence length="500" mass="54352">MLYWWVNYKSTDFPSEQYVTLPRTLPLSQSPLFCTCRNIFAGARQDITMDTRPTKRPDIVKHADPDPIAYEAEVYQRGLRYQRPPFTFKSLEWEPLASERMSADARGYVLGSAGTGETASKNRAAFAKWSIVPRRLGLGITAKAKGTKKGVFPSLDVEVLGKKLPCPIACAPVGVQKIMNPEGELATARAAAREKVPFIMSTASSTSIEDVARASDEGAATSDGNGKAERWYQLYWPAREHDDITISLLDRARRAGFSVLVVTLDTYILGWRPSDMDNGYNPFLRSDQVGVAIGLTDPVFREHFKKKHGRDVDDEMGAAAAEWTRTIFPGTGHTLDDVAFLRSHWDGPIVLKGIQCADDAREIAESGLVDGIVVSNHGGRQADGGMSSLGALPGIVEAVKGIPNNGRTGRDLEVLFDSGIRTGADVAKALALGASMCLVGRPYVYGLVLGGEEGVAHVLRSLLGDLELTLHLSGIESVAPEHLNRGVLVREDELFKVAET</sequence>
<accession>A0ACB9YZ07</accession>
<keyword evidence="2" id="KW-1185">Reference proteome</keyword>
<evidence type="ECO:0000313" key="1">
    <source>
        <dbReference type="EMBL" id="KAI4864652.1"/>
    </source>
</evidence>
<dbReference type="Proteomes" id="UP001497700">
    <property type="component" value="Unassembled WGS sequence"/>
</dbReference>
<comment type="caution">
    <text evidence="1">The sequence shown here is derived from an EMBL/GenBank/DDBJ whole genome shotgun (WGS) entry which is preliminary data.</text>
</comment>
<dbReference type="EMBL" id="MU393483">
    <property type="protein sequence ID" value="KAI4864652.1"/>
    <property type="molecule type" value="Genomic_DNA"/>
</dbReference>
<reference evidence="1 2" key="1">
    <citation type="journal article" date="2022" name="New Phytol.">
        <title>Ecological generalism drives hyperdiversity of secondary metabolite gene clusters in xylarialean endophytes.</title>
        <authorList>
            <person name="Franco M.E.E."/>
            <person name="Wisecaver J.H."/>
            <person name="Arnold A.E."/>
            <person name="Ju Y.M."/>
            <person name="Slot J.C."/>
            <person name="Ahrendt S."/>
            <person name="Moore L.P."/>
            <person name="Eastman K.E."/>
            <person name="Scott K."/>
            <person name="Konkel Z."/>
            <person name="Mondo S.J."/>
            <person name="Kuo A."/>
            <person name="Hayes R.D."/>
            <person name="Haridas S."/>
            <person name="Andreopoulos B."/>
            <person name="Riley R."/>
            <person name="LaButti K."/>
            <person name="Pangilinan J."/>
            <person name="Lipzen A."/>
            <person name="Amirebrahimi M."/>
            <person name="Yan J."/>
            <person name="Adam C."/>
            <person name="Keymanesh K."/>
            <person name="Ng V."/>
            <person name="Louie K."/>
            <person name="Northen T."/>
            <person name="Drula E."/>
            <person name="Henrissat B."/>
            <person name="Hsieh H.M."/>
            <person name="Youens-Clark K."/>
            <person name="Lutzoni F."/>
            <person name="Miadlikowska J."/>
            <person name="Eastwood D.C."/>
            <person name="Hamelin R.C."/>
            <person name="Grigoriev I.V."/>
            <person name="U'Ren J.M."/>
        </authorList>
    </citation>
    <scope>NUCLEOTIDE SEQUENCE [LARGE SCALE GENOMIC DNA]</scope>
    <source>
        <strain evidence="1 2">CBS 119005</strain>
    </source>
</reference>
<name>A0ACB9YZ07_9PEZI</name>
<gene>
    <name evidence="1" type="ORF">F4820DRAFT_423003</name>
</gene>
<evidence type="ECO:0000313" key="2">
    <source>
        <dbReference type="Proteomes" id="UP001497700"/>
    </source>
</evidence>